<comment type="caution">
    <text evidence="3">The sequence shown here is derived from an EMBL/GenBank/DDBJ whole genome shotgun (WGS) entry which is preliminary data.</text>
</comment>
<dbReference type="Proteomes" id="UP000807115">
    <property type="component" value="Chromosome 4"/>
</dbReference>
<feature type="signal peptide" evidence="1">
    <location>
        <begin position="1"/>
        <end position="31"/>
    </location>
</feature>
<dbReference type="Gene3D" id="3.30.30.10">
    <property type="entry name" value="Knottin, scorpion toxin-like"/>
    <property type="match status" value="1"/>
</dbReference>
<feature type="domain" description="Knottins-like" evidence="2">
    <location>
        <begin position="43"/>
        <end position="89"/>
    </location>
</feature>
<organism evidence="3 4">
    <name type="scientific">Sorghum bicolor</name>
    <name type="common">Sorghum</name>
    <name type="synonym">Sorghum vulgare</name>
    <dbReference type="NCBI Taxonomy" id="4558"/>
    <lineage>
        <taxon>Eukaryota</taxon>
        <taxon>Viridiplantae</taxon>
        <taxon>Streptophyta</taxon>
        <taxon>Embryophyta</taxon>
        <taxon>Tracheophyta</taxon>
        <taxon>Spermatophyta</taxon>
        <taxon>Magnoliopsida</taxon>
        <taxon>Liliopsida</taxon>
        <taxon>Poales</taxon>
        <taxon>Poaceae</taxon>
        <taxon>PACMAD clade</taxon>
        <taxon>Panicoideae</taxon>
        <taxon>Andropogonodae</taxon>
        <taxon>Andropogoneae</taxon>
        <taxon>Sorghinae</taxon>
        <taxon>Sorghum</taxon>
    </lineage>
</organism>
<dbReference type="AlphaFoldDB" id="A0A921UHR3"/>
<protein>
    <recommendedName>
        <fullName evidence="2">Knottins-like domain-containing protein</fullName>
    </recommendedName>
</protein>
<dbReference type="Pfam" id="PF00304">
    <property type="entry name" value="Gamma-thionin"/>
    <property type="match status" value="1"/>
</dbReference>
<dbReference type="InterPro" id="IPR036574">
    <property type="entry name" value="Scorpion_toxin-like_sf"/>
</dbReference>
<dbReference type="InterPro" id="IPR003614">
    <property type="entry name" value="Knottins"/>
</dbReference>
<reference evidence="3" key="1">
    <citation type="journal article" date="2019" name="BMC Genomics">
        <title>A new reference genome for Sorghum bicolor reveals high levels of sequence similarity between sweet and grain genotypes: implications for the genetics of sugar metabolism.</title>
        <authorList>
            <person name="Cooper E.A."/>
            <person name="Brenton Z.W."/>
            <person name="Flinn B.S."/>
            <person name="Jenkins J."/>
            <person name="Shu S."/>
            <person name="Flowers D."/>
            <person name="Luo F."/>
            <person name="Wang Y."/>
            <person name="Xia P."/>
            <person name="Barry K."/>
            <person name="Daum C."/>
            <person name="Lipzen A."/>
            <person name="Yoshinaga Y."/>
            <person name="Schmutz J."/>
            <person name="Saski C."/>
            <person name="Vermerris W."/>
            <person name="Kresovich S."/>
        </authorList>
    </citation>
    <scope>NUCLEOTIDE SEQUENCE</scope>
</reference>
<evidence type="ECO:0000256" key="1">
    <source>
        <dbReference type="SAM" id="SignalP"/>
    </source>
</evidence>
<dbReference type="EMBL" id="CM027683">
    <property type="protein sequence ID" value="KAG0532134.1"/>
    <property type="molecule type" value="Genomic_DNA"/>
</dbReference>
<keyword evidence="1" id="KW-0732">Signal</keyword>
<feature type="chain" id="PRO_5037174251" description="Knottins-like domain-containing protein" evidence="1">
    <location>
        <begin position="32"/>
        <end position="106"/>
    </location>
</feature>
<accession>A0A921UHR3</accession>
<evidence type="ECO:0000313" key="3">
    <source>
        <dbReference type="EMBL" id="KAG0532134.1"/>
    </source>
</evidence>
<evidence type="ECO:0000259" key="2">
    <source>
        <dbReference type="Pfam" id="PF00304"/>
    </source>
</evidence>
<sequence length="106" mass="11430">MASSGKNLSAVMLLIFLVAAVLFSMPTCTQGECKQYGNGWCECRHLSGTYSGPCFDDDDDCNDTCLNEDSTNIYGECDDNYQCSCYTKCSSLFSETGAVASAPIQP</sequence>
<gene>
    <name evidence="3" type="ORF">BDA96_04G082400</name>
</gene>
<name>A0A921UHR3_SORBI</name>
<proteinExistence type="predicted"/>
<reference evidence="3" key="2">
    <citation type="submission" date="2020-10" db="EMBL/GenBank/DDBJ databases">
        <authorList>
            <person name="Cooper E.A."/>
            <person name="Brenton Z.W."/>
            <person name="Flinn B.S."/>
            <person name="Jenkins J."/>
            <person name="Shu S."/>
            <person name="Flowers D."/>
            <person name="Luo F."/>
            <person name="Wang Y."/>
            <person name="Xia P."/>
            <person name="Barry K."/>
            <person name="Daum C."/>
            <person name="Lipzen A."/>
            <person name="Yoshinaga Y."/>
            <person name="Schmutz J."/>
            <person name="Saski C."/>
            <person name="Vermerris W."/>
            <person name="Kresovich S."/>
        </authorList>
    </citation>
    <scope>NUCLEOTIDE SEQUENCE</scope>
</reference>
<evidence type="ECO:0000313" key="4">
    <source>
        <dbReference type="Proteomes" id="UP000807115"/>
    </source>
</evidence>